<dbReference type="Pfam" id="PF00497">
    <property type="entry name" value="SBP_bac_3"/>
    <property type="match status" value="1"/>
</dbReference>
<keyword evidence="5" id="KW-1185">Reference proteome</keyword>
<dbReference type="EMBL" id="JAKUDL010000004">
    <property type="protein sequence ID" value="MCH4295322.1"/>
    <property type="molecule type" value="Genomic_DNA"/>
</dbReference>
<gene>
    <name evidence="4" type="ORF">MJ923_13510</name>
</gene>
<evidence type="ECO:0000313" key="5">
    <source>
        <dbReference type="Proteomes" id="UP001297581"/>
    </source>
</evidence>
<proteinExistence type="inferred from homology"/>
<dbReference type="Gene3D" id="3.40.190.10">
    <property type="entry name" value="Periplasmic binding protein-like II"/>
    <property type="match status" value="2"/>
</dbReference>
<dbReference type="SMART" id="SM00062">
    <property type="entry name" value="PBPb"/>
    <property type="match status" value="1"/>
</dbReference>
<evidence type="ECO:0000259" key="3">
    <source>
        <dbReference type="SMART" id="SM00062"/>
    </source>
</evidence>
<dbReference type="AlphaFoldDB" id="A0AAJ1BK54"/>
<dbReference type="PANTHER" id="PTHR35936">
    <property type="entry name" value="MEMBRANE-BOUND LYTIC MUREIN TRANSGLYCOSYLASE F"/>
    <property type="match status" value="1"/>
</dbReference>
<comment type="caution">
    <text evidence="4">The sequence shown here is derived from an EMBL/GenBank/DDBJ whole genome shotgun (WGS) entry which is preliminary data.</text>
</comment>
<protein>
    <submittedName>
        <fullName evidence="4">Transporter substrate-binding domain-containing protein</fullName>
    </submittedName>
</protein>
<feature type="domain" description="Solute-binding protein family 3/N-terminal" evidence="3">
    <location>
        <begin position="38"/>
        <end position="264"/>
    </location>
</feature>
<accession>A0AAJ1BK54</accession>
<evidence type="ECO:0000313" key="4">
    <source>
        <dbReference type="EMBL" id="MCH4295322.1"/>
    </source>
</evidence>
<organism evidence="4 5">
    <name type="scientific">Shewanella zhuhaiensis</name>
    <dbReference type="NCBI Taxonomy" id="2919576"/>
    <lineage>
        <taxon>Bacteria</taxon>
        <taxon>Pseudomonadati</taxon>
        <taxon>Pseudomonadota</taxon>
        <taxon>Gammaproteobacteria</taxon>
        <taxon>Alteromonadales</taxon>
        <taxon>Shewanellaceae</taxon>
        <taxon>Shewanella</taxon>
    </lineage>
</organism>
<comment type="similarity">
    <text evidence="1">Belongs to the bacterial solute-binding protein 3 family.</text>
</comment>
<reference evidence="4 5" key="1">
    <citation type="submission" date="2022-02" db="EMBL/GenBank/DDBJ databases">
        <title>The genome sequence of Shewanella sp. 3B26.</title>
        <authorList>
            <person name="Du J."/>
        </authorList>
    </citation>
    <scope>NUCLEOTIDE SEQUENCE [LARGE SCALE GENOMIC DNA]</scope>
    <source>
        <strain evidence="4 5">3B26</strain>
    </source>
</reference>
<dbReference type="PANTHER" id="PTHR35936:SF25">
    <property type="entry name" value="ABC TRANSPORTER SUBSTRATE-BINDING PROTEIN"/>
    <property type="match status" value="1"/>
</dbReference>
<dbReference type="InterPro" id="IPR001638">
    <property type="entry name" value="Solute-binding_3/MltF_N"/>
</dbReference>
<keyword evidence="2" id="KW-0732">Signal</keyword>
<dbReference type="RefSeq" id="WP_240591543.1">
    <property type="nucleotide sequence ID" value="NZ_JAKUDL010000004.1"/>
</dbReference>
<sequence length="279" mass="31121">MLRVPSPNLLPRSRLWMRLALLAVLTGALLPSAVLSAPLRIGFHEFAPFSYNDNGQPTGALIELTRVVCNALPEGCELRLVPNPRAKQLLASGEVDALFLGWNEVRAQHMLFSLPLLETEYGFYSRPPFAPQALTALAEHKVGVFVPSNTHFELVKLNQSLKTQHGQGFQIVEFPQGNELPLRMLQKGRFHAYFVNRDVGAWYAAKEGIGPLNFLPAVSGVQYCLAFEPKPGQRERVARFNRLIVKLMAQGAFDTPLSQWQMSPTSVSFPPDPSWNMPF</sequence>
<dbReference type="SUPFAM" id="SSF53850">
    <property type="entry name" value="Periplasmic binding protein-like II"/>
    <property type="match status" value="1"/>
</dbReference>
<dbReference type="Proteomes" id="UP001297581">
    <property type="component" value="Unassembled WGS sequence"/>
</dbReference>
<evidence type="ECO:0000256" key="2">
    <source>
        <dbReference type="ARBA" id="ARBA00022729"/>
    </source>
</evidence>
<name>A0AAJ1BK54_9GAMM</name>
<evidence type="ECO:0000256" key="1">
    <source>
        <dbReference type="ARBA" id="ARBA00010333"/>
    </source>
</evidence>